<sequence>MSGQRQGRRAYDSTGRRAQAEATRLRILDTARRLFVEHGYAGTSMAQIAAAAGVSVPTVFSAYRSKVNVLRTAAETTIVGDADQVPLHERPAMRHVHDGATAAEVLDRLADLNAATAERAYPIFAVVNAAADAEPEIAELVRVIDGQRLAGATMLARTVVDRLGDDDPARFTEIRDSIWALNSLAMYGLLVAERGWPLDRYREWVRRALHAVVLP</sequence>
<evidence type="ECO:0000256" key="3">
    <source>
        <dbReference type="ARBA" id="ARBA00023163"/>
    </source>
</evidence>
<keyword evidence="1" id="KW-0805">Transcription regulation</keyword>
<dbReference type="PRINTS" id="PR00455">
    <property type="entry name" value="HTHTETR"/>
</dbReference>
<dbReference type="InterPro" id="IPR009057">
    <property type="entry name" value="Homeodomain-like_sf"/>
</dbReference>
<protein>
    <submittedName>
        <fullName evidence="6">TetR family transcriptional regulator</fullName>
    </submittedName>
</protein>
<organism evidence="6 7">
    <name type="scientific">Virgisporangium ochraceum</name>
    <dbReference type="NCBI Taxonomy" id="65505"/>
    <lineage>
        <taxon>Bacteria</taxon>
        <taxon>Bacillati</taxon>
        <taxon>Actinomycetota</taxon>
        <taxon>Actinomycetes</taxon>
        <taxon>Micromonosporales</taxon>
        <taxon>Micromonosporaceae</taxon>
        <taxon>Virgisporangium</taxon>
    </lineage>
</organism>
<evidence type="ECO:0000313" key="7">
    <source>
        <dbReference type="Proteomes" id="UP000635606"/>
    </source>
</evidence>
<dbReference type="EMBL" id="BOPH01000090">
    <property type="protein sequence ID" value="GIJ71801.1"/>
    <property type="molecule type" value="Genomic_DNA"/>
</dbReference>
<dbReference type="SUPFAM" id="SSF46689">
    <property type="entry name" value="Homeodomain-like"/>
    <property type="match status" value="1"/>
</dbReference>
<evidence type="ECO:0000313" key="6">
    <source>
        <dbReference type="EMBL" id="GIJ71801.1"/>
    </source>
</evidence>
<dbReference type="PROSITE" id="PS50977">
    <property type="entry name" value="HTH_TETR_2"/>
    <property type="match status" value="1"/>
</dbReference>
<dbReference type="PANTHER" id="PTHR30055">
    <property type="entry name" value="HTH-TYPE TRANSCRIPTIONAL REGULATOR RUTR"/>
    <property type="match status" value="1"/>
</dbReference>
<evidence type="ECO:0000256" key="2">
    <source>
        <dbReference type="ARBA" id="ARBA00023125"/>
    </source>
</evidence>
<proteinExistence type="predicted"/>
<dbReference type="Pfam" id="PF00440">
    <property type="entry name" value="TetR_N"/>
    <property type="match status" value="1"/>
</dbReference>
<reference evidence="6" key="1">
    <citation type="submission" date="2021-01" db="EMBL/GenBank/DDBJ databases">
        <title>Whole genome shotgun sequence of Virgisporangium ochraceum NBRC 16418.</title>
        <authorList>
            <person name="Komaki H."/>
            <person name="Tamura T."/>
        </authorList>
    </citation>
    <scope>NUCLEOTIDE SEQUENCE</scope>
    <source>
        <strain evidence="6">NBRC 16418</strain>
    </source>
</reference>
<dbReference type="InterPro" id="IPR001647">
    <property type="entry name" value="HTH_TetR"/>
</dbReference>
<keyword evidence="7" id="KW-1185">Reference proteome</keyword>
<comment type="caution">
    <text evidence="6">The sequence shown here is derived from an EMBL/GenBank/DDBJ whole genome shotgun (WGS) entry which is preliminary data.</text>
</comment>
<dbReference type="Gene3D" id="1.10.357.10">
    <property type="entry name" value="Tetracycline Repressor, domain 2"/>
    <property type="match status" value="1"/>
</dbReference>
<keyword evidence="3" id="KW-0804">Transcription</keyword>
<name>A0A8J4EEJ5_9ACTN</name>
<dbReference type="GO" id="GO:0000976">
    <property type="term" value="F:transcription cis-regulatory region binding"/>
    <property type="evidence" value="ECO:0007669"/>
    <property type="project" value="TreeGrafter"/>
</dbReference>
<dbReference type="RefSeq" id="WP_203931663.1">
    <property type="nucleotide sequence ID" value="NZ_BOPH01000090.1"/>
</dbReference>
<feature type="domain" description="HTH tetR-type" evidence="5">
    <location>
        <begin position="21"/>
        <end position="81"/>
    </location>
</feature>
<gene>
    <name evidence="6" type="ORF">Voc01_067180</name>
</gene>
<dbReference type="Proteomes" id="UP000635606">
    <property type="component" value="Unassembled WGS sequence"/>
</dbReference>
<evidence type="ECO:0000256" key="1">
    <source>
        <dbReference type="ARBA" id="ARBA00023015"/>
    </source>
</evidence>
<evidence type="ECO:0000256" key="4">
    <source>
        <dbReference type="PROSITE-ProRule" id="PRU00335"/>
    </source>
</evidence>
<dbReference type="GO" id="GO:0003700">
    <property type="term" value="F:DNA-binding transcription factor activity"/>
    <property type="evidence" value="ECO:0007669"/>
    <property type="project" value="TreeGrafter"/>
</dbReference>
<dbReference type="PANTHER" id="PTHR30055:SF234">
    <property type="entry name" value="HTH-TYPE TRANSCRIPTIONAL REGULATOR BETI"/>
    <property type="match status" value="1"/>
</dbReference>
<feature type="DNA-binding region" description="H-T-H motif" evidence="4">
    <location>
        <begin position="44"/>
        <end position="63"/>
    </location>
</feature>
<keyword evidence="2 4" id="KW-0238">DNA-binding</keyword>
<dbReference type="InterPro" id="IPR050109">
    <property type="entry name" value="HTH-type_TetR-like_transc_reg"/>
</dbReference>
<accession>A0A8J4EEJ5</accession>
<evidence type="ECO:0000259" key="5">
    <source>
        <dbReference type="PROSITE" id="PS50977"/>
    </source>
</evidence>
<dbReference type="AlphaFoldDB" id="A0A8J4EEJ5"/>